<name>A0A6C0HE21_9ZZZZ</name>
<accession>A0A6C0HE21</accession>
<reference evidence="1" key="1">
    <citation type="journal article" date="2020" name="Nature">
        <title>Giant virus diversity and host interactions through global metagenomics.</title>
        <authorList>
            <person name="Schulz F."/>
            <person name="Roux S."/>
            <person name="Paez-Espino D."/>
            <person name="Jungbluth S."/>
            <person name="Walsh D.A."/>
            <person name="Denef V.J."/>
            <person name="McMahon K.D."/>
            <person name="Konstantinidis K.T."/>
            <person name="Eloe-Fadrosh E.A."/>
            <person name="Kyrpides N.C."/>
            <person name="Woyke T."/>
        </authorList>
    </citation>
    <scope>NUCLEOTIDE SEQUENCE</scope>
    <source>
        <strain evidence="1">GVMAG-M-3300023179-97</strain>
    </source>
</reference>
<protein>
    <submittedName>
        <fullName evidence="1">Uncharacterized protein</fullName>
    </submittedName>
</protein>
<dbReference type="AlphaFoldDB" id="A0A6C0HE21"/>
<sequence>MAQFAAFTLAQQGEEYVNEILTTNPSWVREDNIAVYDLNTPNRVVRQNYSSAENRLVSPPAKRHILGLVGGNDVSRLAANPQDIESDLRNLTRPLTNCPDREYSPLVKGQEKLIINNRKTNIAIDLRPIHLPEYQMWAYASVFAPLPLQKETCSRPEKY</sequence>
<organism evidence="1">
    <name type="scientific">viral metagenome</name>
    <dbReference type="NCBI Taxonomy" id="1070528"/>
    <lineage>
        <taxon>unclassified sequences</taxon>
        <taxon>metagenomes</taxon>
        <taxon>organismal metagenomes</taxon>
    </lineage>
</organism>
<proteinExistence type="predicted"/>
<dbReference type="EMBL" id="MN739942">
    <property type="protein sequence ID" value="QHT78848.1"/>
    <property type="molecule type" value="Genomic_DNA"/>
</dbReference>
<evidence type="ECO:0000313" key="1">
    <source>
        <dbReference type="EMBL" id="QHT78848.1"/>
    </source>
</evidence>